<dbReference type="PANTHER" id="PTHR33376">
    <property type="match status" value="1"/>
</dbReference>
<evidence type="ECO:0000256" key="1">
    <source>
        <dbReference type="ARBA" id="ARBA00009023"/>
    </source>
</evidence>
<keyword evidence="3" id="KW-0732">Signal</keyword>
<evidence type="ECO:0000256" key="2">
    <source>
        <dbReference type="ARBA" id="ARBA00022448"/>
    </source>
</evidence>
<dbReference type="PANTHER" id="PTHR33376:SF7">
    <property type="entry name" value="C4-DICARBOXYLATE-BINDING PROTEIN DCTB"/>
    <property type="match status" value="1"/>
</dbReference>
<dbReference type="AlphaFoldDB" id="A0A7W7Y286"/>
<comment type="caution">
    <text evidence="4">The sequence shown here is derived from an EMBL/GenBank/DDBJ whole genome shotgun (WGS) entry which is preliminary data.</text>
</comment>
<evidence type="ECO:0000313" key="4">
    <source>
        <dbReference type="EMBL" id="MBB5020741.1"/>
    </source>
</evidence>
<dbReference type="InterPro" id="IPR038404">
    <property type="entry name" value="TRAP_DctP_sf"/>
</dbReference>
<reference evidence="4 5" key="1">
    <citation type="submission" date="2020-08" db="EMBL/GenBank/DDBJ databases">
        <title>Genomic Encyclopedia of Type Strains, Phase IV (KMG-IV): sequencing the most valuable type-strain genomes for metagenomic binning, comparative biology and taxonomic classification.</title>
        <authorList>
            <person name="Goeker M."/>
        </authorList>
    </citation>
    <scope>NUCLEOTIDE SEQUENCE [LARGE SCALE GENOMIC DNA]</scope>
    <source>
        <strain evidence="4 5">DSM 22071</strain>
    </source>
</reference>
<dbReference type="EMBL" id="JACHID010000001">
    <property type="protein sequence ID" value="MBB5020741.1"/>
    <property type="molecule type" value="Genomic_DNA"/>
</dbReference>
<dbReference type="PIRSF" id="PIRSF006470">
    <property type="entry name" value="DctB"/>
    <property type="match status" value="1"/>
</dbReference>
<evidence type="ECO:0000313" key="5">
    <source>
        <dbReference type="Proteomes" id="UP000528322"/>
    </source>
</evidence>
<gene>
    <name evidence="4" type="ORF">HNR37_000044</name>
</gene>
<dbReference type="NCBIfam" id="NF037995">
    <property type="entry name" value="TRAP_S1"/>
    <property type="match status" value="1"/>
</dbReference>
<accession>A0A7W7Y286</accession>
<comment type="similarity">
    <text evidence="1">Belongs to the bacterial solute-binding protein 7 family.</text>
</comment>
<organism evidence="4 5">
    <name type="scientific">Desulfurispira natronophila</name>
    <dbReference type="NCBI Taxonomy" id="682562"/>
    <lineage>
        <taxon>Bacteria</taxon>
        <taxon>Pseudomonadati</taxon>
        <taxon>Chrysiogenota</taxon>
        <taxon>Chrysiogenia</taxon>
        <taxon>Chrysiogenales</taxon>
        <taxon>Chrysiogenaceae</taxon>
        <taxon>Desulfurispira</taxon>
    </lineage>
</organism>
<evidence type="ECO:0000256" key="3">
    <source>
        <dbReference type="ARBA" id="ARBA00022729"/>
    </source>
</evidence>
<dbReference type="NCBIfam" id="TIGR00787">
    <property type="entry name" value="dctP"/>
    <property type="match status" value="1"/>
</dbReference>
<proteinExistence type="inferred from homology"/>
<keyword evidence="5" id="KW-1185">Reference proteome</keyword>
<protein>
    <submittedName>
        <fullName evidence="4">C4-dicarboxylate-binding protein DctP</fullName>
    </submittedName>
</protein>
<name>A0A7W7Y286_9BACT</name>
<dbReference type="Gene3D" id="3.40.190.170">
    <property type="entry name" value="Bacterial extracellular solute-binding protein, family 7"/>
    <property type="match status" value="1"/>
</dbReference>
<dbReference type="InterPro" id="IPR018389">
    <property type="entry name" value="DctP_fam"/>
</dbReference>
<dbReference type="InterPro" id="IPR004682">
    <property type="entry name" value="TRAP_DctP"/>
</dbReference>
<dbReference type="Pfam" id="PF03480">
    <property type="entry name" value="DctP"/>
    <property type="match status" value="1"/>
</dbReference>
<keyword evidence="2" id="KW-0813">Transport</keyword>
<dbReference type="GO" id="GO:0030288">
    <property type="term" value="C:outer membrane-bounded periplasmic space"/>
    <property type="evidence" value="ECO:0007669"/>
    <property type="project" value="InterPro"/>
</dbReference>
<dbReference type="RefSeq" id="WP_183728109.1">
    <property type="nucleotide sequence ID" value="NZ_JACHID010000001.1"/>
</dbReference>
<dbReference type="GO" id="GO:0055085">
    <property type="term" value="P:transmembrane transport"/>
    <property type="evidence" value="ECO:0007669"/>
    <property type="project" value="InterPro"/>
</dbReference>
<dbReference type="Proteomes" id="UP000528322">
    <property type="component" value="Unassembled WGS sequence"/>
</dbReference>
<sequence>MPLLALFLILIGLWVIIAPQPAAHDGKYPLVVSHVLHAESPKGEAFTFFSEALHKKTDGNIDIQIYPSSSRYIDVEAIEALQYGAIHFIAPTTSKLSLFVPELEVLDYPFLLDDRESYYQLLNGAYGDYIREKLLSYDLRLLAFWDNGFRHISNAIRPVVDPDDLQGLSIRVMSGDKTGYLYELFGATPQEISFAQMPQMLRLGVVNGAENTIINFYGENLMQTQPYLTLSHHSLMIYTFLMRESHYQSLAPEVQEAVIEAAEEATAHMNTLVHSQEARSTVRLEKDSRVKVNHLPEEASDQWRTLARKSFKSDLSRNYPEVYHFIQQMGFTP</sequence>